<evidence type="ECO:0000313" key="1">
    <source>
        <dbReference type="EMBL" id="QCY71211.1"/>
    </source>
</evidence>
<name>A0A5B7X9C9_9FLAO</name>
<dbReference type="RefSeq" id="WP_139067759.1">
    <property type="nucleotide sequence ID" value="NZ_CP040812.1"/>
</dbReference>
<dbReference type="Pfam" id="PF13618">
    <property type="entry name" value="Gluconate_2-dh3"/>
    <property type="match status" value="1"/>
</dbReference>
<dbReference type="EMBL" id="CP040812">
    <property type="protein sequence ID" value="QCY71211.1"/>
    <property type="molecule type" value="Genomic_DNA"/>
</dbReference>
<sequence>MNRRQALKNLGLGAGIMVVGPTTLGLLQSCKNDPKVDWEPVFLSVSNGAALKQVLNIILPATETPGANDLNIANFIDSYMNEVASEERQRNFNRGANAFAAAFNDMFDKEPENGDEEEYRQIVDKYLRATPEQREDYMRRNTETQDPMDKDPEEKMDFEAGAYSYLTDVRGMAIWAWKASEEIGENVLWYDPIPGEYIACGPVTELGSGKAMSL</sequence>
<proteinExistence type="predicted"/>
<dbReference type="InterPro" id="IPR027056">
    <property type="entry name" value="Gluconate_2DH_su3"/>
</dbReference>
<dbReference type="AlphaFoldDB" id="A0A5B7X9C9"/>
<keyword evidence="2" id="KW-1185">Reference proteome</keyword>
<evidence type="ECO:0000313" key="2">
    <source>
        <dbReference type="Proteomes" id="UP000309016"/>
    </source>
</evidence>
<dbReference type="PROSITE" id="PS51257">
    <property type="entry name" value="PROKAR_LIPOPROTEIN"/>
    <property type="match status" value="1"/>
</dbReference>
<reference evidence="1 2" key="1">
    <citation type="submission" date="2019-06" db="EMBL/GenBank/DDBJ databases">
        <title>Complete genome sequence of Antarcticibacterium flavum KCTC 52984T from an Antarctic marine sediment.</title>
        <authorList>
            <person name="Lee Y.M."/>
            <person name="Shin S.C."/>
        </authorList>
    </citation>
    <scope>NUCLEOTIDE SEQUENCE [LARGE SCALE GENOMIC DNA]</scope>
    <source>
        <strain evidence="1 2">KCTC 52984</strain>
    </source>
</reference>
<gene>
    <name evidence="1" type="ORF">FHG64_18440</name>
</gene>
<accession>A0A5B7X9C9</accession>
<dbReference type="Proteomes" id="UP000309016">
    <property type="component" value="Chromosome"/>
</dbReference>
<dbReference type="OrthoDB" id="6385145at2"/>
<dbReference type="KEGG" id="afla:FHG64_18440"/>
<organism evidence="1 2">
    <name type="scientific">Antarcticibacterium flavum</name>
    <dbReference type="NCBI Taxonomy" id="2058175"/>
    <lineage>
        <taxon>Bacteria</taxon>
        <taxon>Pseudomonadati</taxon>
        <taxon>Bacteroidota</taxon>
        <taxon>Flavobacteriia</taxon>
        <taxon>Flavobacteriales</taxon>
        <taxon>Flavobacteriaceae</taxon>
        <taxon>Antarcticibacterium</taxon>
    </lineage>
</organism>
<protein>
    <submittedName>
        <fullName evidence="1">Gluconate 2-dehydrogenase subunit 3 family protein</fullName>
    </submittedName>
</protein>